<reference evidence="1 2" key="1">
    <citation type="submission" date="2017-04" db="EMBL/GenBank/DDBJ databases">
        <title>The new phylogeny of genus Mycobacterium.</title>
        <authorList>
            <person name="Tortoli E."/>
            <person name="Trovato A."/>
            <person name="Cirillo D.M."/>
        </authorList>
    </citation>
    <scope>NUCLEOTIDE SEQUENCE [LARGE SCALE GENOMIC DNA]</scope>
    <source>
        <strain evidence="1 2">TBL 1200985</strain>
    </source>
</reference>
<accession>A0A1X2LPB8</accession>
<sequence length="59" mass="6191">MPDSSRADGMQVVAGSVDDSGIAGLLAFAVGDGAERLDQAIQQYRDDPTLRLLVAVTEQ</sequence>
<evidence type="ECO:0000313" key="2">
    <source>
        <dbReference type="Proteomes" id="UP000193247"/>
    </source>
</evidence>
<dbReference type="RefSeq" id="WP_085327421.1">
    <property type="nucleotide sequence ID" value="NZ_NCXP01000049.1"/>
</dbReference>
<name>A0A1X2LPB8_9MYCO</name>
<gene>
    <name evidence="1" type="ORF">B8W66_22225</name>
</gene>
<keyword evidence="2" id="KW-1185">Reference proteome</keyword>
<protein>
    <submittedName>
        <fullName evidence="1">Uncharacterized protein</fullName>
    </submittedName>
</protein>
<dbReference type="AlphaFoldDB" id="A0A1X2LPB8"/>
<comment type="caution">
    <text evidence="1">The sequence shown here is derived from an EMBL/GenBank/DDBJ whole genome shotgun (WGS) entry which is preliminary data.</text>
</comment>
<dbReference type="Proteomes" id="UP000193247">
    <property type="component" value="Unassembled WGS sequence"/>
</dbReference>
<dbReference type="EMBL" id="NCXP01000049">
    <property type="protein sequence ID" value="OSC36920.1"/>
    <property type="molecule type" value="Genomic_DNA"/>
</dbReference>
<organism evidence="1 2">
    <name type="scientific">Mycobacterium decipiens</name>
    <dbReference type="NCBI Taxonomy" id="1430326"/>
    <lineage>
        <taxon>Bacteria</taxon>
        <taxon>Bacillati</taxon>
        <taxon>Actinomycetota</taxon>
        <taxon>Actinomycetes</taxon>
        <taxon>Mycobacteriales</taxon>
        <taxon>Mycobacteriaceae</taxon>
        <taxon>Mycobacterium</taxon>
    </lineage>
</organism>
<proteinExistence type="predicted"/>
<evidence type="ECO:0000313" key="1">
    <source>
        <dbReference type="EMBL" id="OSC36920.1"/>
    </source>
</evidence>